<dbReference type="RefSeq" id="WP_197168181.1">
    <property type="nucleotide sequence ID" value="NZ_SJPM01000013.1"/>
</dbReference>
<feature type="transmembrane region" description="Helical" evidence="1">
    <location>
        <begin position="28"/>
        <end position="51"/>
    </location>
</feature>
<gene>
    <name evidence="3" type="ORF">Pla100_49010</name>
</gene>
<dbReference type="Pfam" id="PF00892">
    <property type="entry name" value="EamA"/>
    <property type="match status" value="1"/>
</dbReference>
<keyword evidence="1" id="KW-0812">Transmembrane</keyword>
<evidence type="ECO:0000256" key="1">
    <source>
        <dbReference type="SAM" id="Phobius"/>
    </source>
</evidence>
<keyword evidence="1" id="KW-1133">Transmembrane helix</keyword>
<keyword evidence="4" id="KW-1185">Reference proteome</keyword>
<feature type="transmembrane region" description="Helical" evidence="1">
    <location>
        <begin position="295"/>
        <end position="311"/>
    </location>
</feature>
<dbReference type="AlphaFoldDB" id="A0A5C5ZZU1"/>
<dbReference type="EMBL" id="SJPM01000013">
    <property type="protein sequence ID" value="TWT91863.1"/>
    <property type="molecule type" value="Genomic_DNA"/>
</dbReference>
<dbReference type="PANTHER" id="PTHR22911">
    <property type="entry name" value="ACYL-MALONYL CONDENSING ENZYME-RELATED"/>
    <property type="match status" value="1"/>
</dbReference>
<sequence>MVLTIISASLLGLYDVVKKISVRGNAVPLVLLISVSIGAIIWAVLLGWQRLFGVEYIARWLVVDPLDRNEHLMLAGKAVLVGTSWTMAFHALKELPLSIAAPIRSTSPLWTLAMAVGWLGERPSPRQWLGIVVVLVFFWGLSIVGQKEGIRFTTNRAVFVMIGATILGAISSIYDKILLQRYGFGPATVQAWFSFYLVPVMIPMAGWWWNDRRRERAGRKSTQPIGTTVKTPAPFHFRYSILLISPVLLAADMAYFTALADPDALVSIVSSLRRTSVMVTILLGSRMIGEVNLKSKAICVAGILIGVLLLMV</sequence>
<dbReference type="InterPro" id="IPR037185">
    <property type="entry name" value="EmrE-like"/>
</dbReference>
<dbReference type="Gene3D" id="1.10.3730.20">
    <property type="match status" value="1"/>
</dbReference>
<dbReference type="Proteomes" id="UP000316213">
    <property type="component" value="Unassembled WGS sequence"/>
</dbReference>
<evidence type="ECO:0000259" key="2">
    <source>
        <dbReference type="Pfam" id="PF00892"/>
    </source>
</evidence>
<dbReference type="SUPFAM" id="SSF103481">
    <property type="entry name" value="Multidrug resistance efflux transporter EmrE"/>
    <property type="match status" value="1"/>
</dbReference>
<name>A0A5C5ZZU1_9BACT</name>
<proteinExistence type="predicted"/>
<feature type="transmembrane region" description="Helical" evidence="1">
    <location>
        <begin position="157"/>
        <end position="174"/>
    </location>
</feature>
<dbReference type="InterPro" id="IPR000620">
    <property type="entry name" value="EamA_dom"/>
</dbReference>
<feature type="transmembrane region" description="Helical" evidence="1">
    <location>
        <begin position="128"/>
        <end position="145"/>
    </location>
</feature>
<keyword evidence="1" id="KW-0472">Membrane</keyword>
<accession>A0A5C5ZZU1</accession>
<comment type="caution">
    <text evidence="3">The sequence shown here is derived from an EMBL/GenBank/DDBJ whole genome shotgun (WGS) entry which is preliminary data.</text>
</comment>
<feature type="transmembrane region" description="Helical" evidence="1">
    <location>
        <begin position="239"/>
        <end position="258"/>
    </location>
</feature>
<feature type="domain" description="EamA" evidence="2">
    <location>
        <begin position="2"/>
        <end position="139"/>
    </location>
</feature>
<dbReference type="PANTHER" id="PTHR22911:SF137">
    <property type="entry name" value="SOLUTE CARRIER FAMILY 35 MEMBER G2-RELATED"/>
    <property type="match status" value="1"/>
</dbReference>
<organism evidence="3 4">
    <name type="scientific">Neorhodopirellula pilleata</name>
    <dbReference type="NCBI Taxonomy" id="2714738"/>
    <lineage>
        <taxon>Bacteria</taxon>
        <taxon>Pseudomonadati</taxon>
        <taxon>Planctomycetota</taxon>
        <taxon>Planctomycetia</taxon>
        <taxon>Pirellulales</taxon>
        <taxon>Pirellulaceae</taxon>
        <taxon>Neorhodopirellula</taxon>
    </lineage>
</organism>
<evidence type="ECO:0000313" key="4">
    <source>
        <dbReference type="Proteomes" id="UP000316213"/>
    </source>
</evidence>
<dbReference type="GO" id="GO:0016020">
    <property type="term" value="C:membrane"/>
    <property type="evidence" value="ECO:0007669"/>
    <property type="project" value="InterPro"/>
</dbReference>
<feature type="transmembrane region" description="Helical" evidence="1">
    <location>
        <begin position="189"/>
        <end position="209"/>
    </location>
</feature>
<evidence type="ECO:0000313" key="3">
    <source>
        <dbReference type="EMBL" id="TWT91863.1"/>
    </source>
</evidence>
<protein>
    <submittedName>
        <fullName evidence="3">EamA-like transporter family protein</fullName>
    </submittedName>
</protein>
<reference evidence="3 4" key="1">
    <citation type="submission" date="2019-02" db="EMBL/GenBank/DDBJ databases">
        <title>Deep-cultivation of Planctomycetes and their phenomic and genomic characterization uncovers novel biology.</title>
        <authorList>
            <person name="Wiegand S."/>
            <person name="Jogler M."/>
            <person name="Boedeker C."/>
            <person name="Pinto D."/>
            <person name="Vollmers J."/>
            <person name="Rivas-Marin E."/>
            <person name="Kohn T."/>
            <person name="Peeters S.H."/>
            <person name="Heuer A."/>
            <person name="Rast P."/>
            <person name="Oberbeckmann S."/>
            <person name="Bunk B."/>
            <person name="Jeske O."/>
            <person name="Meyerdierks A."/>
            <person name="Storesund J.E."/>
            <person name="Kallscheuer N."/>
            <person name="Luecker S."/>
            <person name="Lage O.M."/>
            <person name="Pohl T."/>
            <person name="Merkel B.J."/>
            <person name="Hornburger P."/>
            <person name="Mueller R.-W."/>
            <person name="Bruemmer F."/>
            <person name="Labrenz M."/>
            <person name="Spormann A.M."/>
            <person name="Op Den Camp H."/>
            <person name="Overmann J."/>
            <person name="Amann R."/>
            <person name="Jetten M.S.M."/>
            <person name="Mascher T."/>
            <person name="Medema M.H."/>
            <person name="Devos D.P."/>
            <person name="Kaster A.-K."/>
            <person name="Ovreas L."/>
            <person name="Rohde M."/>
            <person name="Galperin M.Y."/>
            <person name="Jogler C."/>
        </authorList>
    </citation>
    <scope>NUCLEOTIDE SEQUENCE [LARGE SCALE GENOMIC DNA]</scope>
    <source>
        <strain evidence="3 4">Pla100</strain>
    </source>
</reference>